<protein>
    <submittedName>
        <fullName evidence="1">Uncharacterized protein</fullName>
    </submittedName>
</protein>
<evidence type="ECO:0000313" key="1">
    <source>
        <dbReference type="EMBL" id="JAH23504.1"/>
    </source>
</evidence>
<organism evidence="1">
    <name type="scientific">Anguilla anguilla</name>
    <name type="common">European freshwater eel</name>
    <name type="synonym">Muraena anguilla</name>
    <dbReference type="NCBI Taxonomy" id="7936"/>
    <lineage>
        <taxon>Eukaryota</taxon>
        <taxon>Metazoa</taxon>
        <taxon>Chordata</taxon>
        <taxon>Craniata</taxon>
        <taxon>Vertebrata</taxon>
        <taxon>Euteleostomi</taxon>
        <taxon>Actinopterygii</taxon>
        <taxon>Neopterygii</taxon>
        <taxon>Teleostei</taxon>
        <taxon>Anguilliformes</taxon>
        <taxon>Anguillidae</taxon>
        <taxon>Anguilla</taxon>
    </lineage>
</organism>
<reference evidence="1" key="1">
    <citation type="submission" date="2014-11" db="EMBL/GenBank/DDBJ databases">
        <authorList>
            <person name="Amaro Gonzalez C."/>
        </authorList>
    </citation>
    <scope>NUCLEOTIDE SEQUENCE</scope>
</reference>
<reference evidence="1" key="2">
    <citation type="journal article" date="2015" name="Fish Shellfish Immunol.">
        <title>Early steps in the European eel (Anguilla anguilla)-Vibrio vulnificus interaction in the gills: Role of the RtxA13 toxin.</title>
        <authorList>
            <person name="Callol A."/>
            <person name="Pajuelo D."/>
            <person name="Ebbesson L."/>
            <person name="Teles M."/>
            <person name="MacKenzie S."/>
            <person name="Amaro C."/>
        </authorList>
    </citation>
    <scope>NUCLEOTIDE SEQUENCE</scope>
</reference>
<name>A0A0E9R308_ANGAN</name>
<dbReference type="EMBL" id="GBXM01085073">
    <property type="protein sequence ID" value="JAH23504.1"/>
    <property type="molecule type" value="Transcribed_RNA"/>
</dbReference>
<accession>A0A0E9R308</accession>
<dbReference type="AlphaFoldDB" id="A0A0E9R308"/>
<proteinExistence type="predicted"/>
<sequence>MTDCGCAVPIRAPLQQKDHSYPSTCKVMVQITLLVQLCTLVDRFKKCKYFIQKLHLHNKYK</sequence>